<evidence type="ECO:0000313" key="2">
    <source>
        <dbReference type="EMBL" id="CBY00476.1"/>
    </source>
</evidence>
<gene>
    <name evidence="2" type="ORF">LEMA_P016060.1</name>
</gene>
<reference evidence="3" key="1">
    <citation type="journal article" date="2011" name="Nat. Commun.">
        <title>Effector diversification within compartments of the Leptosphaeria maculans genome affected by Repeat-Induced Point mutations.</title>
        <authorList>
            <person name="Rouxel T."/>
            <person name="Grandaubert J."/>
            <person name="Hane J.K."/>
            <person name="Hoede C."/>
            <person name="van de Wouw A.P."/>
            <person name="Couloux A."/>
            <person name="Dominguez V."/>
            <person name="Anthouard V."/>
            <person name="Bally P."/>
            <person name="Bourras S."/>
            <person name="Cozijnsen A.J."/>
            <person name="Ciuffetti L.M."/>
            <person name="Degrave A."/>
            <person name="Dilmaghani A."/>
            <person name="Duret L."/>
            <person name="Fudal I."/>
            <person name="Goodwin S.B."/>
            <person name="Gout L."/>
            <person name="Glaser N."/>
            <person name="Linglin J."/>
            <person name="Kema G.H.J."/>
            <person name="Lapalu N."/>
            <person name="Lawrence C.B."/>
            <person name="May K."/>
            <person name="Meyer M."/>
            <person name="Ollivier B."/>
            <person name="Poulain J."/>
            <person name="Schoch C.L."/>
            <person name="Simon A."/>
            <person name="Spatafora J.W."/>
            <person name="Stachowiak A."/>
            <person name="Turgeon B.G."/>
            <person name="Tyler B.M."/>
            <person name="Vincent D."/>
            <person name="Weissenbach J."/>
            <person name="Amselem J."/>
            <person name="Quesneville H."/>
            <person name="Oliver R.P."/>
            <person name="Wincker P."/>
            <person name="Balesdent M.-H."/>
            <person name="Howlett B.J."/>
        </authorList>
    </citation>
    <scope>NUCLEOTIDE SEQUENCE [LARGE SCALE GENOMIC DNA]</scope>
    <source>
        <strain evidence="3">JN3 / isolate v23.1.3 / race Av1-4-5-6-7-8</strain>
    </source>
</reference>
<name>E5A9Y5_LEPMJ</name>
<sequence length="439" mass="46518">MVRDYHNNIFYSPSYADTIVSNGQMRSGTASLCQMYPKTVAHQASPRTAGRSSLITPRQDATKAESRPALNSMTAKLAGSNEDLAPTDGWNRKPQSTTAIIRLRSEAAAPCKAASNVRGVTTLQNVYKTLPCQISFCLEYKIIWIITWAQSTAVLLTATATAQLTTSFWAPLFPLGSDKIGYYGSVINANASHTTYFLTFDNGTDYTALGYGYSNQTMTVGPNIYEQSTTVNFGVPRPVTGVDMNAYILRCEREDRTNANANATCTASYGPNYVYAMACDVPRTGTETQVWSRTITHSGRLSYSAGVETILQTYILLPDTEPVPAWCEEGPGVRTVGSATTFDALPTSFGTFQVVVTAGLEKLDATQGAGVTASSAQPTATGPPSGASSVAGSSGLPEATGAAVALRMQGGVVMGLGVAAAALVVQDMIRYCGIRALIS</sequence>
<feature type="region of interest" description="Disordered" evidence="1">
    <location>
        <begin position="371"/>
        <end position="393"/>
    </location>
</feature>
<evidence type="ECO:0000256" key="1">
    <source>
        <dbReference type="SAM" id="MobiDB-lite"/>
    </source>
</evidence>
<dbReference type="AlphaFoldDB" id="E5A9Y5"/>
<evidence type="ECO:0000313" key="3">
    <source>
        <dbReference type="Proteomes" id="UP000002668"/>
    </source>
</evidence>
<dbReference type="VEuPathDB" id="FungiDB:LEMA_P016060.1"/>
<feature type="region of interest" description="Disordered" evidence="1">
    <location>
        <begin position="42"/>
        <end position="68"/>
    </location>
</feature>
<organism evidence="3">
    <name type="scientific">Leptosphaeria maculans (strain JN3 / isolate v23.1.3 / race Av1-4-5-6-7-8)</name>
    <name type="common">Blackleg fungus</name>
    <name type="synonym">Phoma lingam</name>
    <dbReference type="NCBI Taxonomy" id="985895"/>
    <lineage>
        <taxon>Eukaryota</taxon>
        <taxon>Fungi</taxon>
        <taxon>Dikarya</taxon>
        <taxon>Ascomycota</taxon>
        <taxon>Pezizomycotina</taxon>
        <taxon>Dothideomycetes</taxon>
        <taxon>Pleosporomycetidae</taxon>
        <taxon>Pleosporales</taxon>
        <taxon>Pleosporineae</taxon>
        <taxon>Leptosphaeriaceae</taxon>
        <taxon>Plenodomus</taxon>
        <taxon>Plenodomus lingam/Leptosphaeria maculans species complex</taxon>
    </lineage>
</organism>
<feature type="compositionally biased region" description="Low complexity" evidence="1">
    <location>
        <begin position="382"/>
        <end position="393"/>
    </location>
</feature>
<dbReference type="EMBL" id="FP929138">
    <property type="protein sequence ID" value="CBY00476.1"/>
    <property type="molecule type" value="Genomic_DNA"/>
</dbReference>
<protein>
    <submittedName>
        <fullName evidence="2">Predicted protein</fullName>
    </submittedName>
</protein>
<proteinExistence type="predicted"/>
<dbReference type="HOGENOM" id="CLU_624148_0_0_1"/>
<keyword evidence="3" id="KW-1185">Reference proteome</keyword>
<dbReference type="Proteomes" id="UP000002668">
    <property type="component" value="Genome"/>
</dbReference>
<dbReference type="InParanoid" id="E5A9Y5"/>
<accession>E5A9Y5</accession>
<dbReference type="OrthoDB" id="3776815at2759"/>
<dbReference type="GeneID" id="13293162"/>